<name>A0A0V8J807_9BACL</name>
<dbReference type="Pfam" id="PF00669">
    <property type="entry name" value="Flagellin_N"/>
    <property type="match status" value="1"/>
</dbReference>
<dbReference type="NCBIfam" id="TIGR02550">
    <property type="entry name" value="flagell_flgL"/>
    <property type="match status" value="1"/>
</dbReference>
<dbReference type="GO" id="GO:0005198">
    <property type="term" value="F:structural molecule activity"/>
    <property type="evidence" value="ECO:0007669"/>
    <property type="project" value="InterPro"/>
</dbReference>
<dbReference type="Proteomes" id="UP000054099">
    <property type="component" value="Unassembled WGS sequence"/>
</dbReference>
<dbReference type="Pfam" id="PF00700">
    <property type="entry name" value="Flagellin_C"/>
    <property type="match status" value="1"/>
</dbReference>
<keyword evidence="7" id="KW-1185">Reference proteome</keyword>
<reference evidence="6 7" key="1">
    <citation type="journal article" date="2014" name="Antonie Van Leeuwenhoek">
        <title>Fictibacillus enclensis sp. nov., isolated from marine sediment.</title>
        <authorList>
            <person name="Dastager S.G."/>
            <person name="Mawlankar R."/>
            <person name="Srinivasan K."/>
            <person name="Tang S.K."/>
            <person name="Lee J.C."/>
            <person name="Ramana V.V."/>
            <person name="Shouche Y.S."/>
        </authorList>
    </citation>
    <scope>NUCLEOTIDE SEQUENCE [LARGE SCALE GENOMIC DNA]</scope>
    <source>
        <strain evidence="6 7">NIO-1003</strain>
    </source>
</reference>
<dbReference type="InterPro" id="IPR046358">
    <property type="entry name" value="Flagellin_C"/>
</dbReference>
<dbReference type="OrthoDB" id="9758307at2"/>
<dbReference type="InterPro" id="IPR001029">
    <property type="entry name" value="Flagellin_N"/>
</dbReference>
<dbReference type="GO" id="GO:0071973">
    <property type="term" value="P:bacterial-type flagellum-dependent cell motility"/>
    <property type="evidence" value="ECO:0007669"/>
    <property type="project" value="InterPro"/>
</dbReference>
<dbReference type="InterPro" id="IPR001492">
    <property type="entry name" value="Flagellin"/>
</dbReference>
<dbReference type="InterPro" id="IPR013384">
    <property type="entry name" value="Flagell_FlgL"/>
</dbReference>
<organism evidence="6 7">
    <name type="scientific">Fictibacillus enclensis</name>
    <dbReference type="NCBI Taxonomy" id="1017270"/>
    <lineage>
        <taxon>Bacteria</taxon>
        <taxon>Bacillati</taxon>
        <taxon>Bacillota</taxon>
        <taxon>Bacilli</taxon>
        <taxon>Bacillales</taxon>
        <taxon>Fictibacillaceae</taxon>
        <taxon>Fictibacillus</taxon>
    </lineage>
</organism>
<keyword evidence="3" id="KW-0975">Bacterial flagellum</keyword>
<protein>
    <submittedName>
        <fullName evidence="6">Flagellar biosynthesis protein FlgL</fullName>
    </submittedName>
</protein>
<dbReference type="GO" id="GO:0009424">
    <property type="term" value="C:bacterial-type flagellum hook"/>
    <property type="evidence" value="ECO:0007669"/>
    <property type="project" value="InterPro"/>
</dbReference>
<evidence type="ECO:0000256" key="2">
    <source>
        <dbReference type="ARBA" id="ARBA00005709"/>
    </source>
</evidence>
<evidence type="ECO:0000259" key="4">
    <source>
        <dbReference type="Pfam" id="PF00669"/>
    </source>
</evidence>
<gene>
    <name evidence="6" type="ORF">AS030_10955</name>
</gene>
<dbReference type="EMBL" id="LNQN01000002">
    <property type="protein sequence ID" value="KSU83099.1"/>
    <property type="molecule type" value="Genomic_DNA"/>
</dbReference>
<evidence type="ECO:0000256" key="1">
    <source>
        <dbReference type="ARBA" id="ARBA00004365"/>
    </source>
</evidence>
<keyword evidence="6" id="KW-0969">Cilium</keyword>
<dbReference type="Gene3D" id="1.20.1330.10">
    <property type="entry name" value="f41 fragment of flagellin, N-terminal domain"/>
    <property type="match status" value="1"/>
</dbReference>
<dbReference type="PANTHER" id="PTHR42792">
    <property type="entry name" value="FLAGELLIN"/>
    <property type="match status" value="1"/>
</dbReference>
<dbReference type="SUPFAM" id="SSF64518">
    <property type="entry name" value="Phase 1 flagellin"/>
    <property type="match status" value="1"/>
</dbReference>
<dbReference type="PANTHER" id="PTHR42792:SF1">
    <property type="entry name" value="FLAGELLAR HOOK-ASSOCIATED PROTEIN 3"/>
    <property type="match status" value="1"/>
</dbReference>
<evidence type="ECO:0000256" key="3">
    <source>
        <dbReference type="ARBA" id="ARBA00023143"/>
    </source>
</evidence>
<proteinExistence type="inferred from homology"/>
<feature type="domain" description="Flagellin N-terminal" evidence="4">
    <location>
        <begin position="6"/>
        <end position="140"/>
    </location>
</feature>
<dbReference type="RefSeq" id="WP_061971895.1">
    <property type="nucleotide sequence ID" value="NZ_FMAV01000002.1"/>
</dbReference>
<dbReference type="AlphaFoldDB" id="A0A0V8J807"/>
<keyword evidence="6" id="KW-0282">Flagellum</keyword>
<evidence type="ECO:0000259" key="5">
    <source>
        <dbReference type="Pfam" id="PF00700"/>
    </source>
</evidence>
<comment type="subcellular location">
    <subcellularLocation>
        <location evidence="1">Bacterial flagellum</location>
    </subcellularLocation>
</comment>
<comment type="caution">
    <text evidence="6">The sequence shown here is derived from an EMBL/GenBank/DDBJ whole genome shotgun (WGS) entry which is preliminary data.</text>
</comment>
<comment type="similarity">
    <text evidence="2">Belongs to the bacterial flagellin family.</text>
</comment>
<evidence type="ECO:0000313" key="7">
    <source>
        <dbReference type="Proteomes" id="UP000054099"/>
    </source>
</evidence>
<sequence>MRVTQSMLSGNMLRNLSSSYEKMGRLQDQLSTGKKITRASQDPVVAMKGMSYRTNLTQVEQYKRNFSEAYNWVESTDAALDKATSALQRIRELTVQASNGTYEENQKAAIGEEIQQLKEHLATIANTQVSGKYIFNGNETSKAPVTVTDGEVTQVSSNTDDVKIELSKGIQLGVNVKGTEIFTTSDEPGKGLFSDLSALEKALNNQDTPDGYSKEIGNFLGLLDGHITKVVAERAELGAKSNRLELMEDRVDEQEVIASRILSDNEDADIERVITDMKSQESVYRAALGVGSRIIQPSLLDFLR</sequence>
<feature type="domain" description="Flagellin C-terminal" evidence="5">
    <location>
        <begin position="221"/>
        <end position="303"/>
    </location>
</feature>
<evidence type="ECO:0000313" key="6">
    <source>
        <dbReference type="EMBL" id="KSU83099.1"/>
    </source>
</evidence>
<accession>A0A0V8J807</accession>
<keyword evidence="6" id="KW-0966">Cell projection</keyword>